<evidence type="ECO:0000313" key="5">
    <source>
        <dbReference type="Proteomes" id="UP000526501"/>
    </source>
</evidence>
<keyword evidence="5" id="KW-1185">Reference proteome</keyword>
<name>A0A7X1B6R5_9BACT</name>
<dbReference type="PANTHER" id="PTHR12304:SF4">
    <property type="entry name" value="URIDINE NUCLEOSIDASE"/>
    <property type="match status" value="1"/>
</dbReference>
<keyword evidence="1 4" id="KW-0378">Hydrolase</keyword>
<accession>A0A7X1B6R5</accession>
<dbReference type="Proteomes" id="UP000526501">
    <property type="component" value="Unassembled WGS sequence"/>
</dbReference>
<dbReference type="InterPro" id="IPR036452">
    <property type="entry name" value="Ribo_hydro-like"/>
</dbReference>
<evidence type="ECO:0000256" key="1">
    <source>
        <dbReference type="ARBA" id="ARBA00022801"/>
    </source>
</evidence>
<evidence type="ECO:0000256" key="2">
    <source>
        <dbReference type="ARBA" id="ARBA00023295"/>
    </source>
</evidence>
<gene>
    <name evidence="4" type="ORF">H5P27_11590</name>
</gene>
<evidence type="ECO:0000259" key="3">
    <source>
        <dbReference type="Pfam" id="PF01156"/>
    </source>
</evidence>
<comment type="caution">
    <text evidence="4">The sequence shown here is derived from an EMBL/GenBank/DDBJ whole genome shotgun (WGS) entry which is preliminary data.</text>
</comment>
<dbReference type="GO" id="GO:0008477">
    <property type="term" value="F:purine nucleosidase activity"/>
    <property type="evidence" value="ECO:0007669"/>
    <property type="project" value="TreeGrafter"/>
</dbReference>
<feature type="domain" description="Inosine/uridine-preferring nucleoside hydrolase" evidence="3">
    <location>
        <begin position="25"/>
        <end position="326"/>
    </location>
</feature>
<keyword evidence="2" id="KW-0326">Glycosidase</keyword>
<dbReference type="InterPro" id="IPR023186">
    <property type="entry name" value="IUNH"/>
</dbReference>
<dbReference type="InterPro" id="IPR001910">
    <property type="entry name" value="Inosine/uridine_hydrolase_dom"/>
</dbReference>
<dbReference type="SUPFAM" id="SSF53590">
    <property type="entry name" value="Nucleoside hydrolase"/>
    <property type="match status" value="1"/>
</dbReference>
<organism evidence="4 5">
    <name type="scientific">Pelagicoccus albus</name>
    <dbReference type="NCBI Taxonomy" id="415222"/>
    <lineage>
        <taxon>Bacteria</taxon>
        <taxon>Pseudomonadati</taxon>
        <taxon>Verrucomicrobiota</taxon>
        <taxon>Opitutia</taxon>
        <taxon>Puniceicoccales</taxon>
        <taxon>Pelagicoccaceae</taxon>
        <taxon>Pelagicoccus</taxon>
    </lineage>
</organism>
<dbReference type="AlphaFoldDB" id="A0A7X1B6R5"/>
<dbReference type="Pfam" id="PF01156">
    <property type="entry name" value="IU_nuc_hydro"/>
    <property type="match status" value="1"/>
</dbReference>
<dbReference type="PANTHER" id="PTHR12304">
    <property type="entry name" value="INOSINE-URIDINE PREFERRING NUCLEOSIDE HYDROLASE"/>
    <property type="match status" value="1"/>
</dbReference>
<dbReference type="CDD" id="cd02650">
    <property type="entry name" value="nuc_hydro_CaPnhB"/>
    <property type="match status" value="1"/>
</dbReference>
<dbReference type="EMBL" id="JACHVC010000012">
    <property type="protein sequence ID" value="MBC2606686.1"/>
    <property type="molecule type" value="Genomic_DNA"/>
</dbReference>
<dbReference type="GO" id="GO:0006152">
    <property type="term" value="P:purine nucleoside catabolic process"/>
    <property type="evidence" value="ECO:0007669"/>
    <property type="project" value="TreeGrafter"/>
</dbReference>
<proteinExistence type="predicted"/>
<dbReference type="Gene3D" id="3.90.245.10">
    <property type="entry name" value="Ribonucleoside hydrolase-like"/>
    <property type="match status" value="1"/>
</dbReference>
<protein>
    <submittedName>
        <fullName evidence="4">Nucleoside hydrolase</fullName>
    </submittedName>
</protein>
<evidence type="ECO:0000313" key="4">
    <source>
        <dbReference type="EMBL" id="MBC2606686.1"/>
    </source>
</evidence>
<sequence length="337" mass="36687">MKITRRPQEGWIPKRLHVNTNPRKLIIDCDPGVDDSLALILAIESKEIELIGITTVYGNADVDTTTGNALRVVELSGQPIPVARGAEVPSVIPPREHPDFVHGADGLGNTALPEPKLKPAAVRASEFIVQSINESPGEVTLMAVGPLTNLAEALALDPSIVDKVKEVVVMGGVLYRPGNVTPVAEANIYSDPHAADLVFTSPWQVTMVGLDVTLKVFLSRTNLERICKENAHYGPFLHDIHQFYMAFYESREPGSDGCPVHDSSALMYLLRPSLFQTVSGPMRVVTEGIATGQCIRAAYSFQEGLEPWSGKPRVTVPLEVNADGFIEHLMEILLPDE</sequence>
<reference evidence="4 5" key="1">
    <citation type="submission" date="2020-07" db="EMBL/GenBank/DDBJ databases">
        <authorList>
            <person name="Feng X."/>
        </authorList>
    </citation>
    <scope>NUCLEOTIDE SEQUENCE [LARGE SCALE GENOMIC DNA]</scope>
    <source>
        <strain evidence="4 5">JCM23202</strain>
    </source>
</reference>
<dbReference type="RefSeq" id="WP_185660553.1">
    <property type="nucleotide sequence ID" value="NZ_CAWPOO010000012.1"/>
</dbReference>
<dbReference type="GO" id="GO:0005829">
    <property type="term" value="C:cytosol"/>
    <property type="evidence" value="ECO:0007669"/>
    <property type="project" value="TreeGrafter"/>
</dbReference>